<dbReference type="EMBL" id="JAXAVX010000003">
    <property type="protein sequence ID" value="MDX8151686.1"/>
    <property type="molecule type" value="Genomic_DNA"/>
</dbReference>
<keyword evidence="3" id="KW-1185">Reference proteome</keyword>
<dbReference type="EC" id="2.4.-.-" evidence="2"/>
<dbReference type="PANTHER" id="PTHR43179">
    <property type="entry name" value="RHAMNOSYLTRANSFERASE WBBL"/>
    <property type="match status" value="1"/>
</dbReference>
<dbReference type="InterPro" id="IPR001173">
    <property type="entry name" value="Glyco_trans_2-like"/>
</dbReference>
<gene>
    <name evidence="2" type="ORF">SK069_08790</name>
</gene>
<dbReference type="PANTHER" id="PTHR43179:SF7">
    <property type="entry name" value="RHAMNOSYLTRANSFERASE WBBL"/>
    <property type="match status" value="1"/>
</dbReference>
<comment type="caution">
    <text evidence="2">The sequence shown here is derived from an EMBL/GenBank/DDBJ whole genome shotgun (WGS) entry which is preliminary data.</text>
</comment>
<dbReference type="RefSeq" id="WP_319953840.1">
    <property type="nucleotide sequence ID" value="NZ_JAXAVX010000003.1"/>
</dbReference>
<dbReference type="CDD" id="cd04186">
    <property type="entry name" value="GT_2_like_c"/>
    <property type="match status" value="1"/>
</dbReference>
<name>A0ABU4VIM2_9ACTN</name>
<evidence type="ECO:0000313" key="2">
    <source>
        <dbReference type="EMBL" id="MDX8151686.1"/>
    </source>
</evidence>
<accession>A0ABU4VIM2</accession>
<keyword evidence="2" id="KW-0808">Transferase</keyword>
<protein>
    <submittedName>
        <fullName evidence="2">Glycosyltransferase family 2 protein</fullName>
        <ecNumber evidence="2">2.4.-.-</ecNumber>
    </submittedName>
</protein>
<feature type="domain" description="Glycosyltransferase 2-like" evidence="1">
    <location>
        <begin position="9"/>
        <end position="178"/>
    </location>
</feature>
<dbReference type="InterPro" id="IPR029044">
    <property type="entry name" value="Nucleotide-diphossugar_trans"/>
</dbReference>
<evidence type="ECO:0000259" key="1">
    <source>
        <dbReference type="Pfam" id="PF00535"/>
    </source>
</evidence>
<keyword evidence="2" id="KW-0328">Glycosyltransferase</keyword>
<dbReference type="Pfam" id="PF00535">
    <property type="entry name" value="Glycos_transf_2"/>
    <property type="match status" value="1"/>
</dbReference>
<reference evidence="2 3" key="1">
    <citation type="submission" date="2023-11" db="EMBL/GenBank/DDBJ databases">
        <authorList>
            <person name="Xu M."/>
            <person name="Jiang T."/>
        </authorList>
    </citation>
    <scope>NUCLEOTIDE SEQUENCE [LARGE SCALE GENOMIC DNA]</scope>
    <source>
        <strain evidence="2 3">SD</strain>
    </source>
</reference>
<dbReference type="Proteomes" id="UP001277761">
    <property type="component" value="Unassembled WGS sequence"/>
</dbReference>
<dbReference type="Gene3D" id="3.90.550.10">
    <property type="entry name" value="Spore Coat Polysaccharide Biosynthesis Protein SpsA, Chain A"/>
    <property type="match status" value="1"/>
</dbReference>
<evidence type="ECO:0000313" key="3">
    <source>
        <dbReference type="Proteomes" id="UP001277761"/>
    </source>
</evidence>
<dbReference type="GO" id="GO:0016757">
    <property type="term" value="F:glycosyltransferase activity"/>
    <property type="evidence" value="ECO:0007669"/>
    <property type="project" value="UniProtKB-KW"/>
</dbReference>
<proteinExistence type="predicted"/>
<dbReference type="SUPFAM" id="SSF53448">
    <property type="entry name" value="Nucleotide-diphospho-sugar transferases"/>
    <property type="match status" value="1"/>
</dbReference>
<organism evidence="2 3">
    <name type="scientific">Patulibacter brassicae</name>
    <dbReference type="NCBI Taxonomy" id="1705717"/>
    <lineage>
        <taxon>Bacteria</taxon>
        <taxon>Bacillati</taxon>
        <taxon>Actinomycetota</taxon>
        <taxon>Thermoleophilia</taxon>
        <taxon>Solirubrobacterales</taxon>
        <taxon>Patulibacteraceae</taxon>
        <taxon>Patulibacter</taxon>
    </lineage>
</organism>
<sequence length="259" mass="28180">MDPELVVQIVNFRTRDVLGPCLDGVLADLDDVGIPHRVLVLENGSGDDLSDLVAARGDRVELLVGARNLGFGGGHNRLAAAARSPWLCCVNPDVTIPRPGVLRGLLRHGADPRVVAVGPLLRTEDGAPQRWDHGELRGVRAAVARGAGHSHWRTRSRPVPAAWVSGAFLLLRRSAFDAVGGFDEGFFLYKEEEDLCLRLRGRGGRIVYDPTVSAGHVGGVVARRDEHLDASLARFRAKHVPPLRGAACDWLFRNVTRRI</sequence>